<name>A0A7J0EFX5_9ERIC</name>
<dbReference type="EMBL" id="BJWL01000004">
    <property type="protein sequence ID" value="GFY85368.1"/>
    <property type="molecule type" value="Genomic_DNA"/>
</dbReference>
<dbReference type="Proteomes" id="UP000585474">
    <property type="component" value="Unassembled WGS sequence"/>
</dbReference>
<sequence>MIEDRQPVLRPKRRLILATQSMQQLFRPPPLVVLSAESSSSCETAAYLVARLALGDACSSIPFSGLLWDKRTSVLDLKIENQDLEKFSVINCFAKFHGLGPADGAETSSSSNAAANAQRPFPQRYGTALPVPRNLPDRCAGTCTKTLESYKLEMQVKNRY</sequence>
<dbReference type="PANTHER" id="PTHR31267">
    <property type="entry name" value="DENTIN SIALOPHOSPHOPROTEIN-LIKE PROTEIN"/>
    <property type="match status" value="1"/>
</dbReference>
<gene>
    <name evidence="1" type="ORF">Acr_04g0001060</name>
</gene>
<evidence type="ECO:0000313" key="2">
    <source>
        <dbReference type="Proteomes" id="UP000585474"/>
    </source>
</evidence>
<evidence type="ECO:0000313" key="1">
    <source>
        <dbReference type="EMBL" id="GFY85368.1"/>
    </source>
</evidence>
<dbReference type="PANTHER" id="PTHR31267:SF2">
    <property type="entry name" value="EXPRESSED PROTEIN"/>
    <property type="match status" value="1"/>
</dbReference>
<protein>
    <submittedName>
        <fullName evidence="1">Uncharacterized protein</fullName>
    </submittedName>
</protein>
<keyword evidence="2" id="KW-1185">Reference proteome</keyword>
<reference evidence="1 2" key="1">
    <citation type="submission" date="2019-07" db="EMBL/GenBank/DDBJ databases">
        <title>De Novo Assembly of kiwifruit Actinidia rufa.</title>
        <authorList>
            <person name="Sugita-Konishi S."/>
            <person name="Sato K."/>
            <person name="Mori E."/>
            <person name="Abe Y."/>
            <person name="Kisaki G."/>
            <person name="Hamano K."/>
            <person name="Suezawa K."/>
            <person name="Otani M."/>
            <person name="Fukuda T."/>
            <person name="Manabe T."/>
            <person name="Gomi K."/>
            <person name="Tabuchi M."/>
            <person name="Akimitsu K."/>
            <person name="Kataoka I."/>
        </authorList>
    </citation>
    <scope>NUCLEOTIDE SEQUENCE [LARGE SCALE GENOMIC DNA]</scope>
    <source>
        <strain evidence="2">cv. Fuchu</strain>
    </source>
</reference>
<dbReference type="OrthoDB" id="1926238at2759"/>
<accession>A0A7J0EFX5</accession>
<organism evidence="1 2">
    <name type="scientific">Actinidia rufa</name>
    <dbReference type="NCBI Taxonomy" id="165716"/>
    <lineage>
        <taxon>Eukaryota</taxon>
        <taxon>Viridiplantae</taxon>
        <taxon>Streptophyta</taxon>
        <taxon>Embryophyta</taxon>
        <taxon>Tracheophyta</taxon>
        <taxon>Spermatophyta</taxon>
        <taxon>Magnoliopsida</taxon>
        <taxon>eudicotyledons</taxon>
        <taxon>Gunneridae</taxon>
        <taxon>Pentapetalae</taxon>
        <taxon>asterids</taxon>
        <taxon>Ericales</taxon>
        <taxon>Actinidiaceae</taxon>
        <taxon>Actinidia</taxon>
    </lineage>
</organism>
<proteinExistence type="predicted"/>
<comment type="caution">
    <text evidence="1">The sequence shown here is derived from an EMBL/GenBank/DDBJ whole genome shotgun (WGS) entry which is preliminary data.</text>
</comment>
<dbReference type="AlphaFoldDB" id="A0A7J0EFX5"/>